<dbReference type="PANTHER" id="PTHR12612">
    <property type="entry name" value="NUCLEAR TRANSPORT FACTOR 2"/>
    <property type="match status" value="1"/>
</dbReference>
<dbReference type="FunFam" id="3.10.450.50:FF:000005">
    <property type="entry name" value="Nuclear transport factor 2"/>
    <property type="match status" value="1"/>
</dbReference>
<dbReference type="InterPro" id="IPR045875">
    <property type="entry name" value="NTF2"/>
</dbReference>
<dbReference type="GO" id="GO:0006606">
    <property type="term" value="P:protein import into nucleus"/>
    <property type="evidence" value="ECO:0007669"/>
    <property type="project" value="UniProtKB-ARBA"/>
</dbReference>
<dbReference type="EMBL" id="JAPDMZ010000045">
    <property type="protein sequence ID" value="KAK0553816.1"/>
    <property type="molecule type" value="Genomic_DNA"/>
</dbReference>
<dbReference type="GO" id="GO:0005635">
    <property type="term" value="C:nuclear envelope"/>
    <property type="evidence" value="ECO:0007669"/>
    <property type="project" value="UniProtKB-ARBA"/>
</dbReference>
<keyword evidence="3" id="KW-0539">Nucleus</keyword>
<evidence type="ECO:0000313" key="6">
    <source>
        <dbReference type="Proteomes" id="UP001176517"/>
    </source>
</evidence>
<dbReference type="InterPro" id="IPR018222">
    <property type="entry name" value="Nuclear_transport_factor_2_euk"/>
</dbReference>
<gene>
    <name evidence="5" type="primary">NTF2</name>
    <name evidence="5" type="ORF">OC846_002347</name>
</gene>
<dbReference type="GO" id="GO:0051028">
    <property type="term" value="P:mRNA transport"/>
    <property type="evidence" value="ECO:0007669"/>
    <property type="project" value="UniProtKB-UniRule"/>
</dbReference>
<dbReference type="InterPro" id="IPR002075">
    <property type="entry name" value="NTF2_dom"/>
</dbReference>
<keyword evidence="1 3" id="KW-0963">Cytoplasm</keyword>
<comment type="function">
    <text evidence="3">Has a role in nuclear-cytoplasmic transport of proteins and mRNAs.</text>
</comment>
<sequence>MADMSTIASQFTEFYYKTFDTDRTQLAGLYRNNSMLSFEGAQFQGTQNILEKLTNLPFQKVQHKVGTIDTQPTGETQSSLFVLVTGALVVDDGENPLNFTQAFTLVPDAGSFYVYNDVFRLSFG</sequence>
<evidence type="ECO:0000256" key="2">
    <source>
        <dbReference type="ARBA" id="ARBA00026247"/>
    </source>
</evidence>
<dbReference type="Proteomes" id="UP001176517">
    <property type="component" value="Unassembled WGS sequence"/>
</dbReference>
<comment type="subcellular location">
    <subcellularLocation>
        <location evidence="3">Cytoplasm</location>
    </subcellularLocation>
    <subcellularLocation>
        <location evidence="3">Nucleus</location>
    </subcellularLocation>
</comment>
<evidence type="ECO:0000259" key="4">
    <source>
        <dbReference type="PROSITE" id="PS50177"/>
    </source>
</evidence>
<keyword evidence="6" id="KW-1185">Reference proteome</keyword>
<dbReference type="Pfam" id="PF02136">
    <property type="entry name" value="NTF2"/>
    <property type="match status" value="1"/>
</dbReference>
<proteinExistence type="predicted"/>
<name>A0AAN6JV06_9BASI</name>
<protein>
    <recommendedName>
        <fullName evidence="2 3">Nuclear transport factor 2</fullName>
        <shortName evidence="3">NTF-2</shortName>
    </recommendedName>
</protein>
<comment type="caution">
    <text evidence="5">The sequence shown here is derived from an EMBL/GenBank/DDBJ whole genome shotgun (WGS) entry which is preliminary data.</text>
</comment>
<dbReference type="AlphaFoldDB" id="A0AAN6JV06"/>
<feature type="domain" description="NTF2" evidence="4">
    <location>
        <begin position="7"/>
        <end position="121"/>
    </location>
</feature>
<organism evidence="5 6">
    <name type="scientific">Tilletia horrida</name>
    <dbReference type="NCBI Taxonomy" id="155126"/>
    <lineage>
        <taxon>Eukaryota</taxon>
        <taxon>Fungi</taxon>
        <taxon>Dikarya</taxon>
        <taxon>Basidiomycota</taxon>
        <taxon>Ustilaginomycotina</taxon>
        <taxon>Exobasidiomycetes</taxon>
        <taxon>Tilletiales</taxon>
        <taxon>Tilletiaceae</taxon>
        <taxon>Tilletia</taxon>
    </lineage>
</organism>
<evidence type="ECO:0000256" key="3">
    <source>
        <dbReference type="RuleBase" id="RU369002"/>
    </source>
</evidence>
<dbReference type="Gene3D" id="3.10.450.50">
    <property type="match status" value="1"/>
</dbReference>
<dbReference type="GO" id="GO:0005737">
    <property type="term" value="C:cytoplasm"/>
    <property type="evidence" value="ECO:0007669"/>
    <property type="project" value="UniProtKB-SubCell"/>
</dbReference>
<accession>A0AAN6JV06</accession>
<dbReference type="PROSITE" id="PS50177">
    <property type="entry name" value="NTF2_DOMAIN"/>
    <property type="match status" value="1"/>
</dbReference>
<keyword evidence="3" id="KW-0653">Protein transport</keyword>
<dbReference type="InterPro" id="IPR032710">
    <property type="entry name" value="NTF2-like_dom_sf"/>
</dbReference>
<dbReference type="SUPFAM" id="SSF54427">
    <property type="entry name" value="NTF2-like"/>
    <property type="match status" value="1"/>
</dbReference>
<dbReference type="CDD" id="cd00780">
    <property type="entry name" value="NTF2"/>
    <property type="match status" value="1"/>
</dbReference>
<keyword evidence="3" id="KW-0813">Transport</keyword>
<reference evidence="5" key="1">
    <citation type="journal article" date="2023" name="PhytoFront">
        <title>Draft Genome Resources of Seven Strains of Tilletia horrida, Causal Agent of Kernel Smut of Rice.</title>
        <authorList>
            <person name="Khanal S."/>
            <person name="Antony Babu S."/>
            <person name="Zhou X.G."/>
        </authorList>
    </citation>
    <scope>NUCLEOTIDE SEQUENCE</scope>
    <source>
        <strain evidence="5">TX6</strain>
    </source>
</reference>
<evidence type="ECO:0000313" key="5">
    <source>
        <dbReference type="EMBL" id="KAK0553816.1"/>
    </source>
</evidence>
<evidence type="ECO:0000256" key="1">
    <source>
        <dbReference type="ARBA" id="ARBA00022490"/>
    </source>
</evidence>